<reference evidence="2 3" key="1">
    <citation type="journal article" date="2019" name="Int. J. Syst. Evol. Microbiol.">
        <title>The Global Catalogue of Microorganisms (GCM) 10K type strain sequencing project: providing services to taxonomists for standard genome sequencing and annotation.</title>
        <authorList>
            <consortium name="The Broad Institute Genomics Platform"/>
            <consortium name="The Broad Institute Genome Sequencing Center for Infectious Disease"/>
            <person name="Wu L."/>
            <person name="Ma J."/>
        </authorList>
    </citation>
    <scope>NUCLEOTIDE SEQUENCE [LARGE SCALE GENOMIC DNA]</scope>
    <source>
        <strain evidence="2 3">JCM 14545</strain>
    </source>
</reference>
<dbReference type="RefSeq" id="WP_344431790.1">
    <property type="nucleotide sequence ID" value="NZ_BAAANN010000069.1"/>
</dbReference>
<evidence type="ECO:0000313" key="2">
    <source>
        <dbReference type="EMBL" id="GAA1993076.1"/>
    </source>
</evidence>
<keyword evidence="1" id="KW-0812">Transmembrane</keyword>
<dbReference type="Proteomes" id="UP001501116">
    <property type="component" value="Unassembled WGS sequence"/>
</dbReference>
<name>A0ABN2SVE6_9PSEU</name>
<dbReference type="EMBL" id="BAAANN010000069">
    <property type="protein sequence ID" value="GAA1993076.1"/>
    <property type="molecule type" value="Genomic_DNA"/>
</dbReference>
<proteinExistence type="predicted"/>
<feature type="transmembrane region" description="Helical" evidence="1">
    <location>
        <begin position="20"/>
        <end position="41"/>
    </location>
</feature>
<keyword evidence="3" id="KW-1185">Reference proteome</keyword>
<gene>
    <name evidence="2" type="ORF">GCM10009754_85260</name>
</gene>
<evidence type="ECO:0000313" key="3">
    <source>
        <dbReference type="Proteomes" id="UP001501116"/>
    </source>
</evidence>
<organism evidence="2 3">
    <name type="scientific">Amycolatopsis minnesotensis</name>
    <dbReference type="NCBI Taxonomy" id="337894"/>
    <lineage>
        <taxon>Bacteria</taxon>
        <taxon>Bacillati</taxon>
        <taxon>Actinomycetota</taxon>
        <taxon>Actinomycetes</taxon>
        <taxon>Pseudonocardiales</taxon>
        <taxon>Pseudonocardiaceae</taxon>
        <taxon>Amycolatopsis</taxon>
    </lineage>
</organism>
<sequence>MPGFAQILLDAPVPIATVALLLRFGPSAVLLVVAGAVAVLVPGERGERALAVLRLVRSPGRRRSRA</sequence>
<keyword evidence="1" id="KW-1133">Transmembrane helix</keyword>
<accession>A0ABN2SVE6</accession>
<keyword evidence="1" id="KW-0472">Membrane</keyword>
<protein>
    <submittedName>
        <fullName evidence="2">Uncharacterized protein</fullName>
    </submittedName>
</protein>
<comment type="caution">
    <text evidence="2">The sequence shown here is derived from an EMBL/GenBank/DDBJ whole genome shotgun (WGS) entry which is preliminary data.</text>
</comment>
<evidence type="ECO:0000256" key="1">
    <source>
        <dbReference type="SAM" id="Phobius"/>
    </source>
</evidence>